<gene>
    <name evidence="2" type="ORF">PAUS00366_LOCUS22417</name>
</gene>
<name>A0A7S4EQH9_9STRA</name>
<dbReference type="Gene3D" id="2.30.180.10">
    <property type="entry name" value="FAS1 domain"/>
    <property type="match status" value="2"/>
</dbReference>
<feature type="domain" description="FAS1" evidence="1">
    <location>
        <begin position="32"/>
        <end position="165"/>
    </location>
</feature>
<dbReference type="SMART" id="SM00554">
    <property type="entry name" value="FAS1"/>
    <property type="match status" value="2"/>
</dbReference>
<reference evidence="2" key="1">
    <citation type="submission" date="2021-01" db="EMBL/GenBank/DDBJ databases">
        <authorList>
            <person name="Corre E."/>
            <person name="Pelletier E."/>
            <person name="Niang G."/>
            <person name="Scheremetjew M."/>
            <person name="Finn R."/>
            <person name="Kale V."/>
            <person name="Holt S."/>
            <person name="Cochrane G."/>
            <person name="Meng A."/>
            <person name="Brown T."/>
            <person name="Cohen L."/>
        </authorList>
    </citation>
    <scope>NUCLEOTIDE SEQUENCE</scope>
    <source>
        <strain evidence="2">10249 10 AB</strain>
    </source>
</reference>
<accession>A0A7S4EQH9</accession>
<feature type="domain" description="FAS1" evidence="1">
    <location>
        <begin position="228"/>
        <end position="372"/>
    </location>
</feature>
<dbReference type="PROSITE" id="PS50213">
    <property type="entry name" value="FAS1"/>
    <property type="match status" value="2"/>
</dbReference>
<sequence>MKLQLSPSLSFIGSTALLFWSATTITTVSAKIQDIPATAIAADDFDTLVAALSQADLVGALSSPNGPYTVFAPTDRAFISLPDGLVDCLVLDKNKEVLTDILLYHVVEGKAFSSDLVDGMEIATLLGEELSVDLSQNGVRIYDSNVIAADINASNGVIHAIDKVLVPPSIDVIAFLKTCPSRVDPKPVKCNYLGVTRSAGEYLTGPTHTCLCTSSGHWRDCVRNTNEIKSIEKIVVTNSKLSTLETAIRAAGLLGVLDGSGSTTLFAPDDRAFSRVPQPVLEYLLANTDVLSKVLQYHVLPGKVSSNDVAVGTSMVPSSLGVEDSIDIEKSCWSAVDTCHKTFSIALNGDSDIIAADIYASNGIIHVIDEVLIPPTLQAAVQSLVESI</sequence>
<evidence type="ECO:0000259" key="1">
    <source>
        <dbReference type="PROSITE" id="PS50213"/>
    </source>
</evidence>
<dbReference type="EMBL" id="HBIX01034307">
    <property type="protein sequence ID" value="CAE0729632.1"/>
    <property type="molecule type" value="Transcribed_RNA"/>
</dbReference>
<protein>
    <recommendedName>
        <fullName evidence="1">FAS1 domain-containing protein</fullName>
    </recommendedName>
</protein>
<dbReference type="InterPro" id="IPR036378">
    <property type="entry name" value="FAS1_dom_sf"/>
</dbReference>
<dbReference type="GO" id="GO:0005615">
    <property type="term" value="C:extracellular space"/>
    <property type="evidence" value="ECO:0007669"/>
    <property type="project" value="TreeGrafter"/>
</dbReference>
<dbReference type="PANTHER" id="PTHR10900">
    <property type="entry name" value="PERIOSTIN-RELATED"/>
    <property type="match status" value="1"/>
</dbReference>
<dbReference type="FunFam" id="2.30.180.10:FF:000032">
    <property type="entry name" value="Fasciclin domain-containing protein, putative"/>
    <property type="match status" value="2"/>
</dbReference>
<dbReference type="AlphaFoldDB" id="A0A7S4EQH9"/>
<dbReference type="Pfam" id="PF02469">
    <property type="entry name" value="Fasciclin"/>
    <property type="match status" value="2"/>
</dbReference>
<dbReference type="SUPFAM" id="SSF82153">
    <property type="entry name" value="FAS1 domain"/>
    <property type="match status" value="2"/>
</dbReference>
<proteinExistence type="predicted"/>
<dbReference type="InterPro" id="IPR050904">
    <property type="entry name" value="Adhesion/Biosynth-related"/>
</dbReference>
<dbReference type="InterPro" id="IPR000782">
    <property type="entry name" value="FAS1_domain"/>
</dbReference>
<organism evidence="2">
    <name type="scientific">Pseudo-nitzschia australis</name>
    <dbReference type="NCBI Taxonomy" id="44445"/>
    <lineage>
        <taxon>Eukaryota</taxon>
        <taxon>Sar</taxon>
        <taxon>Stramenopiles</taxon>
        <taxon>Ochrophyta</taxon>
        <taxon>Bacillariophyta</taxon>
        <taxon>Bacillariophyceae</taxon>
        <taxon>Bacillariophycidae</taxon>
        <taxon>Bacillariales</taxon>
        <taxon>Bacillariaceae</taxon>
        <taxon>Pseudo-nitzschia</taxon>
    </lineage>
</organism>
<dbReference type="PANTHER" id="PTHR10900:SF77">
    <property type="entry name" value="FI19380P1"/>
    <property type="match status" value="1"/>
</dbReference>
<evidence type="ECO:0000313" key="2">
    <source>
        <dbReference type="EMBL" id="CAE0729632.1"/>
    </source>
</evidence>